<dbReference type="RefSeq" id="WP_310367826.1">
    <property type="nucleotide sequence ID" value="NZ_JAVDYB010000001.1"/>
</dbReference>
<protein>
    <submittedName>
        <fullName evidence="1">Uncharacterized protein</fullName>
    </submittedName>
</protein>
<evidence type="ECO:0000313" key="1">
    <source>
        <dbReference type="EMBL" id="MDR7276052.1"/>
    </source>
</evidence>
<dbReference type="Proteomes" id="UP001183643">
    <property type="component" value="Unassembled WGS sequence"/>
</dbReference>
<keyword evidence="2" id="KW-1185">Reference proteome</keyword>
<organism evidence="1 2">
    <name type="scientific">Catenuloplanes atrovinosus</name>
    <dbReference type="NCBI Taxonomy" id="137266"/>
    <lineage>
        <taxon>Bacteria</taxon>
        <taxon>Bacillati</taxon>
        <taxon>Actinomycetota</taxon>
        <taxon>Actinomycetes</taxon>
        <taxon>Micromonosporales</taxon>
        <taxon>Micromonosporaceae</taxon>
        <taxon>Catenuloplanes</taxon>
    </lineage>
</organism>
<gene>
    <name evidence="1" type="ORF">J2S41_002830</name>
</gene>
<sequence>MSGDLRRVRELAAAGDGRALAAELVGLAVRNGDVWRQDAAAVRAVVWRLSPARRHALILDVAELAPVHEVVGLLGWLGYGLEADALSWRAGLILIEAASARMTAFVDDLAVLARVAVRETGVVPPGLVAVMRRTERWLGRGGTSLRPWLASVAEPLNAGEVWAEAANAECPDRRLLGAALEVSGPRPGVGWSRRVAVLADEWGVVGCRRLVHRWCGLVPAGRTIVLRRAADEPDWNGVLDPYNARALRGLLFVLTVLPVDEGDVPVAGGLGEFAARKVPGHGPRSQVVAYAAVRALESFGSVAALRELERLRALGLARGVAGRLDAAIMRRRAARG</sequence>
<accession>A0AAE3YMZ8</accession>
<dbReference type="EMBL" id="JAVDYB010000001">
    <property type="protein sequence ID" value="MDR7276052.1"/>
    <property type="molecule type" value="Genomic_DNA"/>
</dbReference>
<dbReference type="AlphaFoldDB" id="A0AAE3YMZ8"/>
<reference evidence="1" key="1">
    <citation type="submission" date="2023-07" db="EMBL/GenBank/DDBJ databases">
        <title>Sequencing the genomes of 1000 actinobacteria strains.</title>
        <authorList>
            <person name="Klenk H.-P."/>
        </authorList>
    </citation>
    <scope>NUCLEOTIDE SEQUENCE</scope>
    <source>
        <strain evidence="1">DSM 44707</strain>
    </source>
</reference>
<comment type="caution">
    <text evidence="1">The sequence shown here is derived from an EMBL/GenBank/DDBJ whole genome shotgun (WGS) entry which is preliminary data.</text>
</comment>
<evidence type="ECO:0000313" key="2">
    <source>
        <dbReference type="Proteomes" id="UP001183643"/>
    </source>
</evidence>
<proteinExistence type="predicted"/>
<name>A0AAE3YMZ8_9ACTN</name>